<feature type="transmembrane region" description="Helical" evidence="1">
    <location>
        <begin position="28"/>
        <end position="50"/>
    </location>
</feature>
<gene>
    <name evidence="2" type="ORF">ACFQ3T_12300</name>
</gene>
<dbReference type="RefSeq" id="WP_380723372.1">
    <property type="nucleotide sequence ID" value="NZ_JBHTLK010000050.1"/>
</dbReference>
<proteinExistence type="predicted"/>
<keyword evidence="1" id="KW-1133">Transmembrane helix</keyword>
<accession>A0ABW3QSX6</accession>
<evidence type="ECO:0000313" key="3">
    <source>
        <dbReference type="Proteomes" id="UP001597168"/>
    </source>
</evidence>
<feature type="transmembrane region" description="Helical" evidence="1">
    <location>
        <begin position="140"/>
        <end position="164"/>
    </location>
</feature>
<dbReference type="EMBL" id="JBHTLK010000050">
    <property type="protein sequence ID" value="MFD1147910.1"/>
    <property type="molecule type" value="Genomic_DNA"/>
</dbReference>
<protein>
    <submittedName>
        <fullName evidence="2">DUF998 domain-containing protein</fullName>
    </submittedName>
</protein>
<name>A0ABW3QSX6_9PSEU</name>
<comment type="caution">
    <text evidence="2">The sequence shown here is derived from an EMBL/GenBank/DDBJ whole genome shotgun (WGS) entry which is preliminary data.</text>
</comment>
<feature type="transmembrane region" description="Helical" evidence="1">
    <location>
        <begin position="103"/>
        <end position="120"/>
    </location>
</feature>
<dbReference type="Proteomes" id="UP001597168">
    <property type="component" value="Unassembled WGS sequence"/>
</dbReference>
<keyword evidence="1" id="KW-0472">Membrane</keyword>
<reference evidence="3" key="1">
    <citation type="journal article" date="2019" name="Int. J. Syst. Evol. Microbiol.">
        <title>The Global Catalogue of Microorganisms (GCM) 10K type strain sequencing project: providing services to taxonomists for standard genome sequencing and annotation.</title>
        <authorList>
            <consortium name="The Broad Institute Genomics Platform"/>
            <consortium name="The Broad Institute Genome Sequencing Center for Infectious Disease"/>
            <person name="Wu L."/>
            <person name="Ma J."/>
        </authorList>
    </citation>
    <scope>NUCLEOTIDE SEQUENCE [LARGE SCALE GENOMIC DNA]</scope>
    <source>
        <strain evidence="3">CCUG 60214</strain>
    </source>
</reference>
<feature type="transmembrane region" description="Helical" evidence="1">
    <location>
        <begin position="70"/>
        <end position="91"/>
    </location>
</feature>
<evidence type="ECO:0000313" key="2">
    <source>
        <dbReference type="EMBL" id="MFD1147910.1"/>
    </source>
</evidence>
<keyword evidence="1" id="KW-0812">Transmembrane</keyword>
<feature type="transmembrane region" description="Helical" evidence="1">
    <location>
        <begin position="171"/>
        <end position="190"/>
    </location>
</feature>
<evidence type="ECO:0000256" key="1">
    <source>
        <dbReference type="SAM" id="Phobius"/>
    </source>
</evidence>
<keyword evidence="3" id="KW-1185">Reference proteome</keyword>
<organism evidence="2 3">
    <name type="scientific">Saccharothrix hoggarensis</name>
    <dbReference type="NCBI Taxonomy" id="913853"/>
    <lineage>
        <taxon>Bacteria</taxon>
        <taxon>Bacillati</taxon>
        <taxon>Actinomycetota</taxon>
        <taxon>Actinomycetes</taxon>
        <taxon>Pseudonocardiales</taxon>
        <taxon>Pseudonocardiaceae</taxon>
        <taxon>Saccharothrix</taxon>
    </lineage>
</organism>
<sequence>MTATVPTNLPATGPAGDVTPTSARTTRLLLGCGVVAGPLYLVTGFAQAFTRDGFDLARHPFSFLSLGDGGWLQIANFVLCGLLFLASAVGLRRTGAIGTWAPVLVAVFAVGMIGGGVFVADPAFGFPAGAPEGQAAELSWHGVLHGVAFFVGFPALVASFFVLARKLPGPWARASVVAGVLSLAPVPFLGTGFGTVLLYGGAVVGWLWASAVAAKLRSATR</sequence>
<dbReference type="InterPro" id="IPR009339">
    <property type="entry name" value="DUF998"/>
</dbReference>
<dbReference type="Pfam" id="PF06197">
    <property type="entry name" value="DUF998"/>
    <property type="match status" value="1"/>
</dbReference>